<evidence type="ECO:0000313" key="3">
    <source>
        <dbReference type="EMBL" id="VDP93145.1"/>
    </source>
</evidence>
<proteinExistence type="predicted"/>
<feature type="domain" description="mRNA-decapping enzyme C-terminal" evidence="2">
    <location>
        <begin position="199"/>
        <end position="233"/>
    </location>
</feature>
<name>A0A183B9I8_9TREM</name>
<reference evidence="5" key="1">
    <citation type="submission" date="2016-06" db="UniProtKB">
        <authorList>
            <consortium name="WormBaseParasite"/>
        </authorList>
    </citation>
    <scope>IDENTIFICATION</scope>
</reference>
<evidence type="ECO:0000259" key="2">
    <source>
        <dbReference type="Pfam" id="PF16741"/>
    </source>
</evidence>
<dbReference type="Gene3D" id="6.10.140.2030">
    <property type="match status" value="1"/>
</dbReference>
<sequence length="236" mass="26288">MYFLTWHVHFPYQVPAYFAGDEGTDESSTEDPSHRQVLFKSPSNPTASVVDRAPRLATPSRLLSDLDAGYADDIDEAEDDETLLSCSDKGHRKSRRHSRHHDSVDQSSNQVNRSPWSGCETALCDDDQDEPLVTPAMLISPPMSTFGPTGVDETTVPITTGRQSNKNTPPKQTSHRTSEISAEGSSLSTRVCNTSRDGLTKEQLREALIHIIQNDDDFLHRIHSAYIASLQRRILK</sequence>
<evidence type="ECO:0000256" key="1">
    <source>
        <dbReference type="SAM" id="MobiDB-lite"/>
    </source>
</evidence>
<evidence type="ECO:0000313" key="5">
    <source>
        <dbReference type="WBParaSite" id="ECPE_0001591301-mRNA-1"/>
    </source>
</evidence>
<feature type="compositionally biased region" description="Basic residues" evidence="1">
    <location>
        <begin position="90"/>
        <end position="100"/>
    </location>
</feature>
<keyword evidence="4" id="KW-1185">Reference proteome</keyword>
<dbReference type="Pfam" id="PF16741">
    <property type="entry name" value="mRNA_decap_C"/>
    <property type="match status" value="1"/>
</dbReference>
<dbReference type="EMBL" id="UZAN01062113">
    <property type="protein sequence ID" value="VDP93145.1"/>
    <property type="molecule type" value="Genomic_DNA"/>
</dbReference>
<feature type="compositionally biased region" description="Polar residues" evidence="1">
    <location>
        <begin position="105"/>
        <end position="115"/>
    </location>
</feature>
<organism evidence="5">
    <name type="scientific">Echinostoma caproni</name>
    <dbReference type="NCBI Taxonomy" id="27848"/>
    <lineage>
        <taxon>Eukaryota</taxon>
        <taxon>Metazoa</taxon>
        <taxon>Spiralia</taxon>
        <taxon>Lophotrochozoa</taxon>
        <taxon>Platyhelminthes</taxon>
        <taxon>Trematoda</taxon>
        <taxon>Digenea</taxon>
        <taxon>Plagiorchiida</taxon>
        <taxon>Echinostomata</taxon>
        <taxon>Echinostomatoidea</taxon>
        <taxon>Echinostomatidae</taxon>
        <taxon>Echinostoma</taxon>
    </lineage>
</organism>
<reference evidence="3 4" key="2">
    <citation type="submission" date="2018-11" db="EMBL/GenBank/DDBJ databases">
        <authorList>
            <consortium name="Pathogen Informatics"/>
        </authorList>
    </citation>
    <scope>NUCLEOTIDE SEQUENCE [LARGE SCALE GENOMIC DNA]</scope>
    <source>
        <strain evidence="3 4">Egypt</strain>
    </source>
</reference>
<dbReference type="WBParaSite" id="ECPE_0001591301-mRNA-1">
    <property type="protein sequence ID" value="ECPE_0001591301-mRNA-1"/>
    <property type="gene ID" value="ECPE_0001591301"/>
</dbReference>
<evidence type="ECO:0000313" key="4">
    <source>
        <dbReference type="Proteomes" id="UP000272942"/>
    </source>
</evidence>
<feature type="compositionally biased region" description="Polar residues" evidence="1">
    <location>
        <begin position="179"/>
        <end position="189"/>
    </location>
</feature>
<protein>
    <submittedName>
        <fullName evidence="5">mRNA_decap_C domain-containing protein</fullName>
    </submittedName>
</protein>
<feature type="region of interest" description="Disordered" evidence="1">
    <location>
        <begin position="155"/>
        <end position="189"/>
    </location>
</feature>
<dbReference type="AlphaFoldDB" id="A0A183B9I8"/>
<dbReference type="Proteomes" id="UP000272942">
    <property type="component" value="Unassembled WGS sequence"/>
</dbReference>
<feature type="region of interest" description="Disordered" evidence="1">
    <location>
        <begin position="85"/>
        <end position="127"/>
    </location>
</feature>
<feature type="compositionally biased region" description="Polar residues" evidence="1">
    <location>
        <begin position="156"/>
        <end position="172"/>
    </location>
</feature>
<dbReference type="OrthoDB" id="440673at2759"/>
<dbReference type="InterPro" id="IPR031953">
    <property type="entry name" value="mRNA_decap_C"/>
</dbReference>
<accession>A0A183B9I8</accession>
<gene>
    <name evidence="3" type="ORF">ECPE_LOCUS15873</name>
</gene>
<feature type="region of interest" description="Disordered" evidence="1">
    <location>
        <begin position="21"/>
        <end position="53"/>
    </location>
</feature>